<name>A0ACC2A7F6_DIPCM</name>
<comment type="caution">
    <text evidence="1">The sequence shown here is derived from an EMBL/GenBank/DDBJ whole genome shotgun (WGS) entry which is preliminary data.</text>
</comment>
<evidence type="ECO:0000313" key="1">
    <source>
        <dbReference type="EMBL" id="KAJ7513361.1"/>
    </source>
</evidence>
<sequence length="109" mass="11922">MGVIRIDVVSSTCFASDESLLPISSGLKSAAHVFVFSTCFSKQDILLEISSEEGTCSASRCLRYTFSCSSCSTRSLTPTRSRANLPFAISKKCSCFLMPRISFRMKPIS</sequence>
<dbReference type="Proteomes" id="UP001162992">
    <property type="component" value="Chromosome 24"/>
</dbReference>
<reference evidence="2" key="1">
    <citation type="journal article" date="2024" name="Proc. Natl. Acad. Sci. U.S.A.">
        <title>Extraordinary preservation of gene collinearity over three hundred million years revealed in homosporous lycophytes.</title>
        <authorList>
            <person name="Li C."/>
            <person name="Wickell D."/>
            <person name="Kuo L.Y."/>
            <person name="Chen X."/>
            <person name="Nie B."/>
            <person name="Liao X."/>
            <person name="Peng D."/>
            <person name="Ji J."/>
            <person name="Jenkins J."/>
            <person name="Williams M."/>
            <person name="Shu S."/>
            <person name="Plott C."/>
            <person name="Barry K."/>
            <person name="Rajasekar S."/>
            <person name="Grimwood J."/>
            <person name="Han X."/>
            <person name="Sun S."/>
            <person name="Hou Z."/>
            <person name="He W."/>
            <person name="Dai G."/>
            <person name="Sun C."/>
            <person name="Schmutz J."/>
            <person name="Leebens-Mack J.H."/>
            <person name="Li F.W."/>
            <person name="Wang L."/>
        </authorList>
    </citation>
    <scope>NUCLEOTIDE SEQUENCE [LARGE SCALE GENOMIC DNA]</scope>
    <source>
        <strain evidence="2">cv. PW_Plant_1</strain>
    </source>
</reference>
<proteinExistence type="predicted"/>
<evidence type="ECO:0000313" key="2">
    <source>
        <dbReference type="Proteomes" id="UP001162992"/>
    </source>
</evidence>
<organism evidence="1 2">
    <name type="scientific">Diphasiastrum complanatum</name>
    <name type="common">Issler's clubmoss</name>
    <name type="synonym">Lycopodium complanatum</name>
    <dbReference type="NCBI Taxonomy" id="34168"/>
    <lineage>
        <taxon>Eukaryota</taxon>
        <taxon>Viridiplantae</taxon>
        <taxon>Streptophyta</taxon>
        <taxon>Embryophyta</taxon>
        <taxon>Tracheophyta</taxon>
        <taxon>Lycopodiopsida</taxon>
        <taxon>Lycopodiales</taxon>
        <taxon>Lycopodiaceae</taxon>
        <taxon>Lycopodioideae</taxon>
        <taxon>Diphasiastrum</taxon>
    </lineage>
</organism>
<protein>
    <submittedName>
        <fullName evidence="1">Uncharacterized protein</fullName>
    </submittedName>
</protein>
<accession>A0ACC2A7F6</accession>
<dbReference type="EMBL" id="CM055115">
    <property type="protein sequence ID" value="KAJ7513361.1"/>
    <property type="molecule type" value="Genomic_DNA"/>
</dbReference>
<keyword evidence="2" id="KW-1185">Reference proteome</keyword>
<gene>
    <name evidence="1" type="ORF">O6H91_24G002700</name>
</gene>